<evidence type="ECO:0000256" key="7">
    <source>
        <dbReference type="ARBA" id="ARBA00023136"/>
    </source>
</evidence>
<evidence type="ECO:0000256" key="9">
    <source>
        <dbReference type="SAM" id="Phobius"/>
    </source>
</evidence>
<feature type="transmembrane region" description="Helical" evidence="9">
    <location>
        <begin position="110"/>
        <end position="129"/>
    </location>
</feature>
<keyword evidence="4 9" id="KW-0812">Transmembrane</keyword>
<evidence type="ECO:0000313" key="11">
    <source>
        <dbReference type="Proteomes" id="UP000070675"/>
    </source>
</evidence>
<dbReference type="EMBL" id="LSCR01000002">
    <property type="protein sequence ID" value="KXB35511.1"/>
    <property type="molecule type" value="Genomic_DNA"/>
</dbReference>
<dbReference type="RefSeq" id="WP_066304492.1">
    <property type="nucleotide sequence ID" value="NZ_KQ959484.1"/>
</dbReference>
<dbReference type="PATRIC" id="fig|1393034.3.peg.155"/>
<evidence type="ECO:0000256" key="3">
    <source>
        <dbReference type="ARBA" id="ARBA00022475"/>
    </source>
</evidence>
<dbReference type="NCBIfam" id="TIGR03426">
    <property type="entry name" value="shape_MreD"/>
    <property type="match status" value="1"/>
</dbReference>
<dbReference type="OrthoDB" id="3176916at2"/>
<reference evidence="11" key="1">
    <citation type="submission" date="2016-01" db="EMBL/GenBank/DDBJ databases">
        <authorList>
            <person name="Mitreva M."/>
            <person name="Pepin K.H."/>
            <person name="Mihindukulasuriya K.A."/>
            <person name="Fulton R."/>
            <person name="Fronick C."/>
            <person name="O'Laughlin M."/>
            <person name="Miner T."/>
            <person name="Herter B."/>
            <person name="Rosa B.A."/>
            <person name="Cordes M."/>
            <person name="Tomlinson C."/>
            <person name="Wollam A."/>
            <person name="Palsikar V.B."/>
            <person name="Mardis E.R."/>
            <person name="Wilson R.K."/>
        </authorList>
    </citation>
    <scope>NUCLEOTIDE SEQUENCE [LARGE SCALE GENOMIC DNA]</scope>
    <source>
        <strain evidence="11">DNF00019</strain>
    </source>
</reference>
<dbReference type="InterPro" id="IPR007227">
    <property type="entry name" value="Cell_shape_determining_MreD"/>
</dbReference>
<feature type="compositionally biased region" description="Low complexity" evidence="8">
    <location>
        <begin position="187"/>
        <end position="206"/>
    </location>
</feature>
<evidence type="ECO:0000256" key="2">
    <source>
        <dbReference type="ARBA" id="ARBA00007776"/>
    </source>
</evidence>
<dbReference type="GO" id="GO:0008360">
    <property type="term" value="P:regulation of cell shape"/>
    <property type="evidence" value="ECO:0007669"/>
    <property type="project" value="UniProtKB-KW"/>
</dbReference>
<comment type="subcellular location">
    <subcellularLocation>
        <location evidence="1">Cell membrane</location>
        <topology evidence="1">Multi-pass membrane protein</topology>
    </subcellularLocation>
</comment>
<evidence type="ECO:0000256" key="5">
    <source>
        <dbReference type="ARBA" id="ARBA00022960"/>
    </source>
</evidence>
<dbReference type="GO" id="GO:0005886">
    <property type="term" value="C:plasma membrane"/>
    <property type="evidence" value="ECO:0007669"/>
    <property type="project" value="UniProtKB-SubCell"/>
</dbReference>
<feature type="region of interest" description="Disordered" evidence="8">
    <location>
        <begin position="180"/>
        <end position="206"/>
    </location>
</feature>
<keyword evidence="7 9" id="KW-0472">Membrane</keyword>
<feature type="transmembrane region" description="Helical" evidence="9">
    <location>
        <begin position="149"/>
        <end position="172"/>
    </location>
</feature>
<name>A0A133XX53_9ACTN</name>
<organism evidence="10 11">
    <name type="scientific">Atopobium deltae</name>
    <dbReference type="NCBI Taxonomy" id="1393034"/>
    <lineage>
        <taxon>Bacteria</taxon>
        <taxon>Bacillati</taxon>
        <taxon>Actinomycetota</taxon>
        <taxon>Coriobacteriia</taxon>
        <taxon>Coriobacteriales</taxon>
        <taxon>Atopobiaceae</taxon>
        <taxon>Atopobium</taxon>
    </lineage>
</organism>
<sequence length="206" mass="22065">MQVHDTNKNRRRLIIAALLCIVLHLVFAPHIGIFAARINVCLLVGLWCSLHIGGTTSVVAGFCFGLLYDLTTSGPVGLMAFELTLLSFAFGSQEQNKLSSSQSILIQKSALAIVLVELIYSLVLLMLGHTHDIVGLLLWRTLPAILMEVLVFALVVVGIFSRISSSAAFFSAKISSTKTLHRGGQGLSSKGASPKGSSKFSLGKKL</sequence>
<evidence type="ECO:0000256" key="8">
    <source>
        <dbReference type="SAM" id="MobiDB-lite"/>
    </source>
</evidence>
<dbReference type="STRING" id="1393034.HMPREF3192_00161"/>
<evidence type="ECO:0000256" key="6">
    <source>
        <dbReference type="ARBA" id="ARBA00022989"/>
    </source>
</evidence>
<feature type="transmembrane region" description="Helical" evidence="9">
    <location>
        <begin position="73"/>
        <end position="90"/>
    </location>
</feature>
<protein>
    <submittedName>
        <fullName evidence="10">Rod shape-determining protein MreD</fullName>
    </submittedName>
</protein>
<dbReference type="Pfam" id="PF04093">
    <property type="entry name" value="MreD"/>
    <property type="match status" value="1"/>
</dbReference>
<dbReference type="Proteomes" id="UP000070675">
    <property type="component" value="Unassembled WGS sequence"/>
</dbReference>
<evidence type="ECO:0000256" key="1">
    <source>
        <dbReference type="ARBA" id="ARBA00004651"/>
    </source>
</evidence>
<comment type="similarity">
    <text evidence="2">Belongs to the MreD family.</text>
</comment>
<proteinExistence type="inferred from homology"/>
<evidence type="ECO:0000256" key="4">
    <source>
        <dbReference type="ARBA" id="ARBA00022692"/>
    </source>
</evidence>
<keyword evidence="3" id="KW-1003">Cell membrane</keyword>
<keyword evidence="6 9" id="KW-1133">Transmembrane helix</keyword>
<evidence type="ECO:0000313" key="10">
    <source>
        <dbReference type="EMBL" id="KXB35511.1"/>
    </source>
</evidence>
<dbReference type="AlphaFoldDB" id="A0A133XX53"/>
<accession>A0A133XX53</accession>
<keyword evidence="11" id="KW-1185">Reference proteome</keyword>
<keyword evidence="5" id="KW-0133">Cell shape</keyword>
<feature type="transmembrane region" description="Helical" evidence="9">
    <location>
        <begin position="12"/>
        <end position="33"/>
    </location>
</feature>
<comment type="caution">
    <text evidence="10">The sequence shown here is derived from an EMBL/GenBank/DDBJ whole genome shotgun (WGS) entry which is preliminary data.</text>
</comment>
<gene>
    <name evidence="10" type="ORF">HMPREF3192_00161</name>
</gene>